<evidence type="ECO:0000256" key="3">
    <source>
        <dbReference type="ARBA" id="ARBA00022695"/>
    </source>
</evidence>
<keyword evidence="1 7" id="KW-0662">Pyridine nucleotide biosynthesis</keyword>
<evidence type="ECO:0000259" key="8">
    <source>
        <dbReference type="Pfam" id="PF01467"/>
    </source>
</evidence>
<keyword evidence="2 7" id="KW-0808">Transferase</keyword>
<dbReference type="InterPro" id="IPR004821">
    <property type="entry name" value="Cyt_trans-like"/>
</dbReference>
<dbReference type="EMBL" id="CAWYQH010000130">
    <property type="protein sequence ID" value="CAK8692514.1"/>
    <property type="molecule type" value="Genomic_DNA"/>
</dbReference>
<keyword evidence="10" id="KW-1185">Reference proteome</keyword>
<evidence type="ECO:0000256" key="7">
    <source>
        <dbReference type="RuleBase" id="RU362021"/>
    </source>
</evidence>
<evidence type="ECO:0000256" key="4">
    <source>
        <dbReference type="ARBA" id="ARBA00022741"/>
    </source>
</evidence>
<proteinExistence type="inferred from homology"/>
<evidence type="ECO:0000313" key="9">
    <source>
        <dbReference type="EMBL" id="CAK8692514.1"/>
    </source>
</evidence>
<dbReference type="Gene3D" id="3.40.50.620">
    <property type="entry name" value="HUPs"/>
    <property type="match status" value="1"/>
</dbReference>
<reference evidence="9 10" key="1">
    <citation type="submission" date="2024-02" db="EMBL/GenBank/DDBJ databases">
        <authorList>
            <person name="Daric V."/>
            <person name="Darras S."/>
        </authorList>
    </citation>
    <scope>NUCLEOTIDE SEQUENCE [LARGE SCALE GENOMIC DNA]</scope>
</reference>
<dbReference type="PANTHER" id="PTHR12039">
    <property type="entry name" value="NICOTINAMIDE MONONUCLEOTIDE ADENYLYLTRANSFERASE"/>
    <property type="match status" value="1"/>
</dbReference>
<evidence type="ECO:0000256" key="6">
    <source>
        <dbReference type="ARBA" id="ARBA00023027"/>
    </source>
</evidence>
<dbReference type="SUPFAM" id="SSF52374">
    <property type="entry name" value="Nucleotidylyl transferase"/>
    <property type="match status" value="1"/>
</dbReference>
<dbReference type="Pfam" id="PF01467">
    <property type="entry name" value="CTP_transf_like"/>
    <property type="match status" value="1"/>
</dbReference>
<dbReference type="PANTHER" id="PTHR12039:SF0">
    <property type="entry name" value="NICOTINAMIDE-NUCLEOTIDE ADENYLYLTRANSFERASE"/>
    <property type="match status" value="1"/>
</dbReference>
<dbReference type="InterPro" id="IPR005248">
    <property type="entry name" value="NadD/NMNAT"/>
</dbReference>
<evidence type="ECO:0000256" key="1">
    <source>
        <dbReference type="ARBA" id="ARBA00022642"/>
    </source>
</evidence>
<dbReference type="NCBIfam" id="TIGR00482">
    <property type="entry name" value="nicotinate (nicotinamide) nucleotide adenylyltransferase"/>
    <property type="match status" value="1"/>
</dbReference>
<evidence type="ECO:0000256" key="2">
    <source>
        <dbReference type="ARBA" id="ARBA00022679"/>
    </source>
</evidence>
<keyword evidence="3 7" id="KW-0548">Nucleotidyltransferase</keyword>
<dbReference type="EC" id="2.7.7.18" evidence="7"/>
<dbReference type="Proteomes" id="UP001642483">
    <property type="component" value="Unassembled WGS sequence"/>
</dbReference>
<comment type="catalytic activity">
    <reaction evidence="7">
        <text>nicotinate beta-D-ribonucleotide + ATP + H(+) = deamido-NAD(+) + diphosphate</text>
        <dbReference type="Rhea" id="RHEA:22860"/>
        <dbReference type="ChEBI" id="CHEBI:15378"/>
        <dbReference type="ChEBI" id="CHEBI:30616"/>
        <dbReference type="ChEBI" id="CHEBI:33019"/>
        <dbReference type="ChEBI" id="CHEBI:57502"/>
        <dbReference type="ChEBI" id="CHEBI:58437"/>
        <dbReference type="EC" id="2.7.7.18"/>
    </reaction>
</comment>
<feature type="domain" description="Cytidyltransferase-like" evidence="8">
    <location>
        <begin position="82"/>
        <end position="264"/>
    </location>
</feature>
<keyword evidence="5 7" id="KW-0067">ATP-binding</keyword>
<evidence type="ECO:0000313" key="10">
    <source>
        <dbReference type="Proteomes" id="UP001642483"/>
    </source>
</evidence>
<comment type="caution">
    <text evidence="9">The sequence shown here is derived from an EMBL/GenBank/DDBJ whole genome shotgun (WGS) entry which is preliminary data.</text>
</comment>
<protein>
    <recommendedName>
        <fullName evidence="7">Nicotinamide-nucleotide adenylyltransferase</fullName>
        <ecNumber evidence="7">2.7.7.1</ecNumber>
        <ecNumber evidence="7">2.7.7.18</ecNumber>
    </recommendedName>
</protein>
<sequence>MSCCRLSSQLVTLSEYQHLFNYLSKRYRSRNFYAPQQIFQSRITEQKSVMSICKDRNMNVVNDINFSNINHNQNEKQDVYLVACGSFNPITFKHLRMFEVVRDFLHAHYSQISVKGGFLSPVSDGYGKAELVDGAHRRAMCLAATANSSWIQVLTWESEKETWTSTVDVLAHYEKLLNENRDRPARIMLLCGADILQSFVIKDLWLENDIRKIVQKHGLVVVSRPSYDPHVVIENSGLLSDLKDDILVVSELVEDNISSTIIRAAIRQKQSVKYLIPDSVIDYIFEHNLYFVRPPTLVKELAPFEIHRKLQT</sequence>
<dbReference type="InterPro" id="IPR051182">
    <property type="entry name" value="Euk_NMN_adenylyltrnsfrase"/>
</dbReference>
<keyword evidence="6 7" id="KW-0520">NAD</keyword>
<gene>
    <name evidence="9" type="ORF">CVLEPA_LOCUS25778</name>
</gene>
<comment type="pathway">
    <text evidence="7">Cofactor biosynthesis; NAD(+) biosynthesis; NAD(+) from nicotinamide D-ribonucleotide: step 1/1.</text>
</comment>
<name>A0ABP0GL92_CLALP</name>
<dbReference type="InterPro" id="IPR014729">
    <property type="entry name" value="Rossmann-like_a/b/a_fold"/>
</dbReference>
<evidence type="ECO:0000256" key="5">
    <source>
        <dbReference type="ARBA" id="ARBA00022840"/>
    </source>
</evidence>
<keyword evidence="4 7" id="KW-0547">Nucleotide-binding</keyword>
<accession>A0ABP0GL92</accession>
<dbReference type="EC" id="2.7.7.1" evidence="7"/>
<organism evidence="9 10">
    <name type="scientific">Clavelina lepadiformis</name>
    <name type="common">Light-bulb sea squirt</name>
    <name type="synonym">Ascidia lepadiformis</name>
    <dbReference type="NCBI Taxonomy" id="159417"/>
    <lineage>
        <taxon>Eukaryota</taxon>
        <taxon>Metazoa</taxon>
        <taxon>Chordata</taxon>
        <taxon>Tunicata</taxon>
        <taxon>Ascidiacea</taxon>
        <taxon>Aplousobranchia</taxon>
        <taxon>Clavelinidae</taxon>
        <taxon>Clavelina</taxon>
    </lineage>
</organism>
<comment type="similarity">
    <text evidence="7">Belongs to the eukaryotic NMN adenylyltransferase family.</text>
</comment>
<comment type="catalytic activity">
    <reaction evidence="7">
        <text>beta-nicotinamide D-ribonucleotide + ATP + H(+) = diphosphate + NAD(+)</text>
        <dbReference type="Rhea" id="RHEA:21360"/>
        <dbReference type="ChEBI" id="CHEBI:14649"/>
        <dbReference type="ChEBI" id="CHEBI:15378"/>
        <dbReference type="ChEBI" id="CHEBI:30616"/>
        <dbReference type="ChEBI" id="CHEBI:33019"/>
        <dbReference type="ChEBI" id="CHEBI:57540"/>
        <dbReference type="EC" id="2.7.7.1"/>
    </reaction>
</comment>